<organism evidence="1 2">
    <name type="scientific">Araneus ventricosus</name>
    <name type="common">Orbweaver spider</name>
    <name type="synonym">Epeira ventricosa</name>
    <dbReference type="NCBI Taxonomy" id="182803"/>
    <lineage>
        <taxon>Eukaryota</taxon>
        <taxon>Metazoa</taxon>
        <taxon>Ecdysozoa</taxon>
        <taxon>Arthropoda</taxon>
        <taxon>Chelicerata</taxon>
        <taxon>Arachnida</taxon>
        <taxon>Araneae</taxon>
        <taxon>Araneomorphae</taxon>
        <taxon>Entelegynae</taxon>
        <taxon>Araneoidea</taxon>
        <taxon>Araneidae</taxon>
        <taxon>Araneus</taxon>
    </lineage>
</organism>
<accession>A0A4Y2Q6D8</accession>
<sequence length="65" mass="7466">DPKAFEGKISTAKFHEASFNVENQISFDHIFNTDEPINIYTDGSKMDDRTGCEFYIRENNISTSE</sequence>
<name>A0A4Y2Q6D8_ARAVE</name>
<reference evidence="1 2" key="1">
    <citation type="journal article" date="2019" name="Sci. Rep.">
        <title>Orb-weaving spider Araneus ventricosus genome elucidates the spidroin gene catalogue.</title>
        <authorList>
            <person name="Kono N."/>
            <person name="Nakamura H."/>
            <person name="Ohtoshi R."/>
            <person name="Moran D.A.P."/>
            <person name="Shinohara A."/>
            <person name="Yoshida Y."/>
            <person name="Fujiwara M."/>
            <person name="Mori M."/>
            <person name="Tomita M."/>
            <person name="Arakawa K."/>
        </authorList>
    </citation>
    <scope>NUCLEOTIDE SEQUENCE [LARGE SCALE GENOMIC DNA]</scope>
</reference>
<dbReference type="AlphaFoldDB" id="A0A4Y2Q6D8"/>
<gene>
    <name evidence="1" type="ORF">AVEN_161346_1</name>
</gene>
<evidence type="ECO:0000313" key="2">
    <source>
        <dbReference type="Proteomes" id="UP000499080"/>
    </source>
</evidence>
<dbReference type="EMBL" id="BGPR01012933">
    <property type="protein sequence ID" value="GBN58450.1"/>
    <property type="molecule type" value="Genomic_DNA"/>
</dbReference>
<comment type="caution">
    <text evidence="1">The sequence shown here is derived from an EMBL/GenBank/DDBJ whole genome shotgun (WGS) entry which is preliminary data.</text>
</comment>
<evidence type="ECO:0000313" key="1">
    <source>
        <dbReference type="EMBL" id="GBN58450.1"/>
    </source>
</evidence>
<evidence type="ECO:0008006" key="3">
    <source>
        <dbReference type="Google" id="ProtNLM"/>
    </source>
</evidence>
<dbReference type="Proteomes" id="UP000499080">
    <property type="component" value="Unassembled WGS sequence"/>
</dbReference>
<proteinExistence type="predicted"/>
<feature type="non-terminal residue" evidence="1">
    <location>
        <position position="1"/>
    </location>
</feature>
<protein>
    <recommendedName>
        <fullName evidence="3">RNase H type-1 domain-containing protein</fullName>
    </recommendedName>
</protein>
<keyword evidence="2" id="KW-1185">Reference proteome</keyword>